<proteinExistence type="predicted"/>
<reference evidence="2" key="1">
    <citation type="journal article" date="2011" name="Appl. Environ. Microbiol.">
        <title>Common ancestry and novel genetic traits of Francisella novicida-like isolates from North America and Australia as revealed by comparative genomic analyses.</title>
        <authorList>
            <person name="Siddaramappa S."/>
            <person name="Challacombe J.F."/>
            <person name="Petersen J.M."/>
            <person name="Pillai S."/>
            <person name="Hogg G."/>
            <person name="Kuske C.R."/>
        </authorList>
    </citation>
    <scope>NUCLEOTIDE SEQUENCE [LARGE SCALE GENOMIC DNA]</scope>
    <source>
        <strain evidence="2">3523</strain>
    </source>
</reference>
<dbReference type="KEGG" id="fcn:FN3523_0430"/>
<gene>
    <name evidence="1" type="ordered locus">FN3523_0430</name>
</gene>
<organism evidence="1 2">
    <name type="scientific">Francisella hispaniensis</name>
    <dbReference type="NCBI Taxonomy" id="622488"/>
    <lineage>
        <taxon>Bacteria</taxon>
        <taxon>Pseudomonadati</taxon>
        <taxon>Pseudomonadota</taxon>
        <taxon>Gammaproteobacteria</taxon>
        <taxon>Thiotrichales</taxon>
        <taxon>Francisellaceae</taxon>
        <taxon>Francisella</taxon>
    </lineage>
</organism>
<dbReference type="EMBL" id="CP002558">
    <property type="protein sequence ID" value="AEB28287.1"/>
    <property type="molecule type" value="Genomic_DNA"/>
</dbReference>
<dbReference type="HOGENOM" id="CLU_2769850_0_0_6"/>
<evidence type="ECO:0000313" key="2">
    <source>
        <dbReference type="Proteomes" id="UP000008303"/>
    </source>
</evidence>
<evidence type="ECO:0000313" key="1">
    <source>
        <dbReference type="EMBL" id="AEB28287.1"/>
    </source>
</evidence>
<name>F4BJE3_9GAMM</name>
<accession>F4BJE3</accession>
<dbReference type="Proteomes" id="UP000008303">
    <property type="component" value="Chromosome"/>
</dbReference>
<sequence>MPAYAANNQNLNSSKSVDSIIKSLQEQVSNLQLEANKISKQVNKQQQPSFAMYDNVVVRNNPNESEYLN</sequence>
<dbReference type="AlphaFoldDB" id="F4BJE3"/>
<dbReference type="PATRIC" id="fig|676032.3.peg.433"/>
<protein>
    <submittedName>
        <fullName evidence="1">Uncharacterized protein</fullName>
    </submittedName>
</protein>